<gene>
    <name evidence="2" type="ORF">PsYK624_029140</name>
</gene>
<evidence type="ECO:0000313" key="3">
    <source>
        <dbReference type="Proteomes" id="UP000703269"/>
    </source>
</evidence>
<reference evidence="2 3" key="1">
    <citation type="submission" date="2021-08" db="EMBL/GenBank/DDBJ databases">
        <title>Draft Genome Sequence of Phanerochaete sordida strain YK-624.</title>
        <authorList>
            <person name="Mori T."/>
            <person name="Dohra H."/>
            <person name="Suzuki T."/>
            <person name="Kawagishi H."/>
            <person name="Hirai H."/>
        </authorList>
    </citation>
    <scope>NUCLEOTIDE SEQUENCE [LARGE SCALE GENOMIC DNA]</scope>
    <source>
        <strain evidence="2 3">YK-624</strain>
    </source>
</reference>
<dbReference type="EMBL" id="BPQB01000005">
    <property type="protein sequence ID" value="GJE86831.1"/>
    <property type="molecule type" value="Genomic_DNA"/>
</dbReference>
<comment type="caution">
    <text evidence="2">The sequence shown here is derived from an EMBL/GenBank/DDBJ whole genome shotgun (WGS) entry which is preliminary data.</text>
</comment>
<evidence type="ECO:0008006" key="4">
    <source>
        <dbReference type="Google" id="ProtNLM"/>
    </source>
</evidence>
<dbReference type="Proteomes" id="UP000703269">
    <property type="component" value="Unassembled WGS sequence"/>
</dbReference>
<feature type="compositionally biased region" description="Basic residues" evidence="1">
    <location>
        <begin position="35"/>
        <end position="46"/>
    </location>
</feature>
<evidence type="ECO:0000313" key="2">
    <source>
        <dbReference type="EMBL" id="GJE86831.1"/>
    </source>
</evidence>
<feature type="region of interest" description="Disordered" evidence="1">
    <location>
        <begin position="1"/>
        <end position="73"/>
    </location>
</feature>
<keyword evidence="3" id="KW-1185">Reference proteome</keyword>
<organism evidence="2 3">
    <name type="scientific">Phanerochaete sordida</name>
    <dbReference type="NCBI Taxonomy" id="48140"/>
    <lineage>
        <taxon>Eukaryota</taxon>
        <taxon>Fungi</taxon>
        <taxon>Dikarya</taxon>
        <taxon>Basidiomycota</taxon>
        <taxon>Agaricomycotina</taxon>
        <taxon>Agaricomycetes</taxon>
        <taxon>Polyporales</taxon>
        <taxon>Phanerochaetaceae</taxon>
        <taxon>Phanerochaete</taxon>
    </lineage>
</organism>
<protein>
    <recommendedName>
        <fullName evidence="4">F-box domain-containing protein</fullName>
    </recommendedName>
</protein>
<dbReference type="OrthoDB" id="2322499at2759"/>
<accession>A0A9P3L940</accession>
<dbReference type="CDD" id="cd09917">
    <property type="entry name" value="F-box_SF"/>
    <property type="match status" value="1"/>
</dbReference>
<sequence>MARPRRAATKRAQPAELTDDADASDYEEAAPPPKPAKRAAKKRGRRAAPDDDSDASEAEARPKPAKRVRRGKKTQAGLEKLVDMPVDVIWLLAHKLLPIDILHLSRTCKTLHGFFNSRNSEQCWNVAAKNVYELPPLPAGLSWSAYAAFMFSTMCQGCGKGGCDAMIWDCLARYCKACKRENSILHTTKHDRLCTLERALPDTNIPYPLNQMPLHCFVPVMDTEQSLFEREGITRHFRYNGNWDYSKTHTAKLRSALANMPTEKMYEYLEAKAKILRTQRESAPLLVKFKEDNKAVRAGERLHNQNARYASIKEKLTDLGWGEEMALMPAKALRSHPLVAQPKLLTDRIWNNIQTQLVAFMVNHQQDRLYRENKFLIRERLQKMLNVIADVAPHRDGDPSAFQIAIGISKVQEKLRLPPGTTVTEEDFGFLKSELPAFVAKHRADAIEHLSGLIRAKVKVAKSTDPLSLAVATKFRCTHCRSYLQYPKLLAHSCSNAPKPVFDERDHCLELTAAILPCRVYAASDFQDDVDILQRIVKLCGLDVSKATTAQLDASPARLMCAKHNDKGAVGVMAWRIMYHHIRDSRAYNQCNLDDIRAVPEDQCAVARPLEDIAWAQKEDMLATRYIWRCTHCSEANKRKDEIIGHITASHGIQVPGEDDWKRAFDQDPEAILLLDMTKREELTLDKKYAARLKKGTAIFTKLS</sequence>
<name>A0A9P3L940_9APHY</name>
<evidence type="ECO:0000256" key="1">
    <source>
        <dbReference type="SAM" id="MobiDB-lite"/>
    </source>
</evidence>
<dbReference type="AlphaFoldDB" id="A0A9P3L940"/>
<proteinExistence type="predicted"/>
<feature type="compositionally biased region" description="Acidic residues" evidence="1">
    <location>
        <begin position="17"/>
        <end position="28"/>
    </location>
</feature>
<feature type="compositionally biased region" description="Basic residues" evidence="1">
    <location>
        <begin position="63"/>
        <end position="73"/>
    </location>
</feature>